<evidence type="ECO:0008006" key="5">
    <source>
        <dbReference type="Google" id="ProtNLM"/>
    </source>
</evidence>
<name>A0A060SB62_PYCCI</name>
<reference evidence="3" key="1">
    <citation type="submission" date="2014-01" db="EMBL/GenBank/DDBJ databases">
        <title>The genome of the white-rot fungus Pycnoporus cinnabarinus: a basidiomycete model with a versatile arsenal for lignocellulosic biomass breakdown.</title>
        <authorList>
            <person name="Levasseur A."/>
            <person name="Lomascolo A."/>
            <person name="Ruiz-Duenas F.J."/>
            <person name="Uzan E."/>
            <person name="Piumi F."/>
            <person name="Kues U."/>
            <person name="Ram A.F.J."/>
            <person name="Murat C."/>
            <person name="Haon M."/>
            <person name="Benoit I."/>
            <person name="Arfi Y."/>
            <person name="Chevret D."/>
            <person name="Drula E."/>
            <person name="Kwon M.J."/>
            <person name="Gouret P."/>
            <person name="Lesage-Meessen L."/>
            <person name="Lombard V."/>
            <person name="Mariette J."/>
            <person name="Noirot C."/>
            <person name="Park J."/>
            <person name="Patyshakuliyeva A."/>
            <person name="Wieneger R.A.B."/>
            <person name="Wosten H.A.B."/>
            <person name="Martin F."/>
            <person name="Coutinho P.M."/>
            <person name="de Vries R."/>
            <person name="Martinez A.T."/>
            <person name="Klopp C."/>
            <person name="Pontarotti P."/>
            <person name="Henrissat B."/>
            <person name="Record E."/>
        </authorList>
    </citation>
    <scope>NUCLEOTIDE SEQUENCE [LARGE SCALE GENOMIC DNA]</scope>
    <source>
        <strain evidence="3">BRFM137</strain>
    </source>
</reference>
<dbReference type="OMA" id="KPLMFRP"/>
<evidence type="ECO:0000313" key="3">
    <source>
        <dbReference type="EMBL" id="CDO69524.1"/>
    </source>
</evidence>
<dbReference type="PANTHER" id="PTHR13621">
    <property type="entry name" value="PROLINE-RICH PROTEIN PRCC"/>
    <property type="match status" value="1"/>
</dbReference>
<dbReference type="HOGENOM" id="CLU_044111_0_0_1"/>
<organism evidence="3 4">
    <name type="scientific">Pycnoporus cinnabarinus</name>
    <name type="common">Cinnabar-red polypore</name>
    <name type="synonym">Trametes cinnabarina</name>
    <dbReference type="NCBI Taxonomy" id="5643"/>
    <lineage>
        <taxon>Eukaryota</taxon>
        <taxon>Fungi</taxon>
        <taxon>Dikarya</taxon>
        <taxon>Basidiomycota</taxon>
        <taxon>Agaricomycotina</taxon>
        <taxon>Agaricomycetes</taxon>
        <taxon>Polyporales</taxon>
        <taxon>Polyporaceae</taxon>
        <taxon>Trametes</taxon>
    </lineage>
</organism>
<proteinExistence type="predicted"/>
<feature type="coiled-coil region" evidence="1">
    <location>
        <begin position="344"/>
        <end position="428"/>
    </location>
</feature>
<dbReference type="EMBL" id="CCBP010000047">
    <property type="protein sequence ID" value="CDO69524.1"/>
    <property type="molecule type" value="Genomic_DNA"/>
</dbReference>
<feature type="region of interest" description="Disordered" evidence="2">
    <location>
        <begin position="1"/>
        <end position="144"/>
    </location>
</feature>
<feature type="compositionally biased region" description="Low complexity" evidence="2">
    <location>
        <begin position="220"/>
        <end position="231"/>
    </location>
</feature>
<dbReference type="InterPro" id="IPR018800">
    <property type="entry name" value="PRCC"/>
</dbReference>
<accession>A0A060SB62</accession>
<evidence type="ECO:0000256" key="1">
    <source>
        <dbReference type="SAM" id="Coils"/>
    </source>
</evidence>
<comment type="caution">
    <text evidence="3">The sequence shown here is derived from an EMBL/GenBank/DDBJ whole genome shotgun (WGS) entry which is preliminary data.</text>
</comment>
<dbReference type="Pfam" id="PF10253">
    <property type="entry name" value="PRCC"/>
    <property type="match status" value="1"/>
</dbReference>
<dbReference type="AlphaFoldDB" id="A0A060SB62"/>
<dbReference type="PANTHER" id="PTHR13621:SF2">
    <property type="entry name" value="PROLINE-RICH PROTEIN PRCC"/>
    <property type="match status" value="1"/>
</dbReference>
<dbReference type="Proteomes" id="UP000029665">
    <property type="component" value="Unassembled WGS sequence"/>
</dbReference>
<evidence type="ECO:0000313" key="4">
    <source>
        <dbReference type="Proteomes" id="UP000029665"/>
    </source>
</evidence>
<evidence type="ECO:0000256" key="2">
    <source>
        <dbReference type="SAM" id="MobiDB-lite"/>
    </source>
</evidence>
<dbReference type="STRING" id="5643.A0A060SB62"/>
<dbReference type="GO" id="GO:0005634">
    <property type="term" value="C:nucleus"/>
    <property type="evidence" value="ECO:0007669"/>
    <property type="project" value="TreeGrafter"/>
</dbReference>
<feature type="compositionally biased region" description="Basic and acidic residues" evidence="2">
    <location>
        <begin position="184"/>
        <end position="197"/>
    </location>
</feature>
<sequence>MLGVEGYGSDSDNASDNEVTQQASSTTPGAPLSSKLPTPAKKSTFSLPPPSSSASSSKPSSGLSLPPPKPKKAPKKITIGLPSLPKDEDGHISDTDERPPAKKPRLGSGAGASGLLSMLPAPKNKAPVAPEAERVLGAGRGPGLVFKTAPTTNALARSATVEDADDADDHDKNADTLDPSHSAILEEKGDTTVEKKPSIPFMPTSVARGKANVSLEEKPSVPTTRPPVSSAPAVDFFSLGSTSSSSSRVSTSPLPSMSSAPAIMDPLANVPSAAPKVEDFVPPEPTPNDPYPGYYLLPTGQWAAYDPAYYKQFYDKWKKEYEAHIRALEKGKIKGFEEAEDAPEFNAVKEMERAKKEIQEREERKALTTAASAVPAAPKMNIKGAALSGRARSRHQLTTLLSEAYQNREALEEKIAQGRRNRKEAGNKYGF</sequence>
<feature type="compositionally biased region" description="Basic and acidic residues" evidence="2">
    <location>
        <begin position="85"/>
        <end position="100"/>
    </location>
</feature>
<gene>
    <name evidence="3" type="ORF">BN946_scf184785.g29</name>
</gene>
<feature type="region of interest" description="Disordered" evidence="2">
    <location>
        <begin position="156"/>
        <end position="231"/>
    </location>
</feature>
<protein>
    <recommendedName>
        <fullName evidence="5">Mitotic checkpoint regulator, MAD2B-interacting-domain-containing protein</fullName>
    </recommendedName>
</protein>
<keyword evidence="4" id="KW-1185">Reference proteome</keyword>
<dbReference type="OrthoDB" id="2555634at2759"/>
<feature type="compositionally biased region" description="Polar residues" evidence="2">
    <location>
        <begin position="10"/>
        <end position="28"/>
    </location>
</feature>
<keyword evidence="1" id="KW-0175">Coiled coil</keyword>
<feature type="compositionally biased region" description="Low complexity" evidence="2">
    <location>
        <begin position="41"/>
        <end position="64"/>
    </location>
</feature>